<reference evidence="2 3" key="1">
    <citation type="journal article" date="2024" name="J Genomics">
        <title>Draft genome sequencing and assembly of Favolaschia claudopus CIRM-BRFM 2984 isolated from oak limbs.</title>
        <authorList>
            <person name="Navarro D."/>
            <person name="Drula E."/>
            <person name="Chaduli D."/>
            <person name="Cazenave R."/>
            <person name="Ahrendt S."/>
            <person name="Wang J."/>
            <person name="Lipzen A."/>
            <person name="Daum C."/>
            <person name="Barry K."/>
            <person name="Grigoriev I.V."/>
            <person name="Favel A."/>
            <person name="Rosso M.N."/>
            <person name="Martin F."/>
        </authorList>
    </citation>
    <scope>NUCLEOTIDE SEQUENCE [LARGE SCALE GENOMIC DNA]</scope>
    <source>
        <strain evidence="2 3">CIRM-BRFM 2984</strain>
    </source>
</reference>
<accession>A0AAW0AU09</accession>
<keyword evidence="3" id="KW-1185">Reference proteome</keyword>
<evidence type="ECO:0000313" key="2">
    <source>
        <dbReference type="EMBL" id="KAK7016501.1"/>
    </source>
</evidence>
<gene>
    <name evidence="2" type="ORF">R3P38DRAFT_2542017</name>
</gene>
<dbReference type="EMBL" id="JAWWNJ010000050">
    <property type="protein sequence ID" value="KAK7016501.1"/>
    <property type="molecule type" value="Genomic_DNA"/>
</dbReference>
<proteinExistence type="predicted"/>
<protein>
    <recommendedName>
        <fullName evidence="4">Reverse transcriptase zinc-binding domain-containing protein</fullName>
    </recommendedName>
</protein>
<organism evidence="2 3">
    <name type="scientific">Favolaschia claudopus</name>
    <dbReference type="NCBI Taxonomy" id="2862362"/>
    <lineage>
        <taxon>Eukaryota</taxon>
        <taxon>Fungi</taxon>
        <taxon>Dikarya</taxon>
        <taxon>Basidiomycota</taxon>
        <taxon>Agaricomycotina</taxon>
        <taxon>Agaricomycetes</taxon>
        <taxon>Agaricomycetidae</taxon>
        <taxon>Agaricales</taxon>
        <taxon>Marasmiineae</taxon>
        <taxon>Mycenaceae</taxon>
        <taxon>Favolaschia</taxon>
    </lineage>
</organism>
<name>A0AAW0AU09_9AGAR</name>
<comment type="caution">
    <text evidence="2">The sequence shown here is derived from an EMBL/GenBank/DDBJ whole genome shotgun (WGS) entry which is preliminary data.</text>
</comment>
<dbReference type="Proteomes" id="UP001362999">
    <property type="component" value="Unassembled WGS sequence"/>
</dbReference>
<evidence type="ECO:0000256" key="1">
    <source>
        <dbReference type="SAM" id="MobiDB-lite"/>
    </source>
</evidence>
<sequence>MSSWYGDLAIVLRDLPFSVPALPPLRELNAVTCKALQDQVTMAMKNWVWDSIQQMVSVPLLHGRLEPRKDGPSQRIPLCQRHYLSAVTVADHRLALTRLLCGSYHFRGLHTNLADHLPFDLVCRKCGVERETPGHVFMRCLDPQTVAARQLLHDALYQQFRVLLLYPLSLANATLLMQQLIFDCATVVPMARFIYRVIRAWHWFGRRLPTMVSEGAPDSDDSLGDGFGPGFRSGTEDASDLDVDGIDMWIDM</sequence>
<feature type="region of interest" description="Disordered" evidence="1">
    <location>
        <begin position="215"/>
        <end position="239"/>
    </location>
</feature>
<evidence type="ECO:0008006" key="4">
    <source>
        <dbReference type="Google" id="ProtNLM"/>
    </source>
</evidence>
<evidence type="ECO:0000313" key="3">
    <source>
        <dbReference type="Proteomes" id="UP001362999"/>
    </source>
</evidence>
<dbReference type="AlphaFoldDB" id="A0AAW0AU09"/>